<name>A0A5S9QQ33_MYCVN</name>
<sequence length="98" mass="10697">MPEMTFDIRWPDGSTQSCYSPSLAIHDFLTTGQRYTVGELLDRTNTALQQASDRVHAKYGFACTSAAATGEQIMLSARRFPADAEIVVVAMQPGLEPS</sequence>
<dbReference type="AlphaFoldDB" id="A0A5S9QQ33"/>
<gene>
    <name evidence="1" type="ORF">AELLOGFF_04248</name>
</gene>
<dbReference type="InterPro" id="IPR023846">
    <property type="entry name" value="CHP04042_MSMEG0570"/>
</dbReference>
<organism evidence="1 2">
    <name type="scientific">Mycolicibacterium vanbaalenii</name>
    <name type="common">Mycobacterium vanbaalenii</name>
    <dbReference type="NCBI Taxonomy" id="110539"/>
    <lineage>
        <taxon>Bacteria</taxon>
        <taxon>Bacillati</taxon>
        <taxon>Actinomycetota</taxon>
        <taxon>Actinomycetes</taxon>
        <taxon>Mycobacteriales</taxon>
        <taxon>Mycobacteriaceae</taxon>
        <taxon>Mycolicibacterium</taxon>
    </lineage>
</organism>
<dbReference type="EMBL" id="CACSIP010000017">
    <property type="protein sequence ID" value="CAA0120211.1"/>
    <property type="molecule type" value="Genomic_DNA"/>
</dbReference>
<dbReference type="OrthoDB" id="195104at2"/>
<evidence type="ECO:0000313" key="2">
    <source>
        <dbReference type="Proteomes" id="UP000430146"/>
    </source>
</evidence>
<dbReference type="Proteomes" id="UP000430146">
    <property type="component" value="Unassembled WGS sequence"/>
</dbReference>
<protein>
    <recommendedName>
        <fullName evidence="3">MSMEG_0570 family protein</fullName>
    </recommendedName>
</protein>
<dbReference type="NCBIfam" id="TIGR04042">
    <property type="entry name" value="MSMEG_0570_fam"/>
    <property type="match status" value="1"/>
</dbReference>
<proteinExistence type="predicted"/>
<keyword evidence="2" id="KW-1185">Reference proteome</keyword>
<dbReference type="RefSeq" id="WP_159230853.1">
    <property type="nucleotide sequence ID" value="NZ_CACSIP010000017.1"/>
</dbReference>
<evidence type="ECO:0008006" key="3">
    <source>
        <dbReference type="Google" id="ProtNLM"/>
    </source>
</evidence>
<evidence type="ECO:0000313" key="1">
    <source>
        <dbReference type="EMBL" id="CAA0120211.1"/>
    </source>
</evidence>
<reference evidence="1 2" key="1">
    <citation type="submission" date="2019-11" db="EMBL/GenBank/DDBJ databases">
        <authorList>
            <person name="Holert J."/>
        </authorList>
    </citation>
    <scope>NUCLEOTIDE SEQUENCE [LARGE SCALE GENOMIC DNA]</scope>
    <source>
        <strain evidence="1">BC8_1</strain>
    </source>
</reference>
<accession>A0A5S9QQ33</accession>